<dbReference type="PANTHER" id="PTHR12670">
    <property type="entry name" value="CERAMIDASE"/>
    <property type="match status" value="1"/>
</dbReference>
<accession>A0ABT0L6A1</accession>
<dbReference type="EC" id="3.5.1.23" evidence="3"/>
<feature type="signal peptide" evidence="4">
    <location>
        <begin position="1"/>
        <end position="30"/>
    </location>
</feature>
<dbReference type="InterPro" id="IPR031331">
    <property type="entry name" value="NEUT/ALK_ceramidase_C"/>
</dbReference>
<gene>
    <name evidence="7" type="ORF">L2764_00585</name>
</gene>
<dbReference type="InterPro" id="IPR038445">
    <property type="entry name" value="NCDase_C_sf"/>
</dbReference>
<organism evidence="7 8">
    <name type="scientific">Shewanella surugensis</name>
    <dbReference type="NCBI Taxonomy" id="212020"/>
    <lineage>
        <taxon>Bacteria</taxon>
        <taxon>Pseudomonadati</taxon>
        <taxon>Pseudomonadota</taxon>
        <taxon>Gammaproteobacteria</taxon>
        <taxon>Alteromonadales</taxon>
        <taxon>Shewanellaceae</taxon>
        <taxon>Shewanella</taxon>
    </lineage>
</organism>
<feature type="domain" description="Neutral/alkaline non-lysosomal ceramidase C-terminal" evidence="6">
    <location>
        <begin position="537"/>
        <end position="700"/>
    </location>
</feature>
<dbReference type="Pfam" id="PF04734">
    <property type="entry name" value="Ceramidase_alk"/>
    <property type="match status" value="1"/>
</dbReference>
<evidence type="ECO:0000259" key="6">
    <source>
        <dbReference type="Pfam" id="PF17048"/>
    </source>
</evidence>
<keyword evidence="3" id="KW-0746">Sphingolipid metabolism</keyword>
<evidence type="ECO:0000256" key="2">
    <source>
        <dbReference type="ARBA" id="ARBA00022801"/>
    </source>
</evidence>
<comment type="caution">
    <text evidence="7">The sequence shown here is derived from an EMBL/GenBank/DDBJ whole genome shotgun (WGS) entry which is preliminary data.</text>
</comment>
<protein>
    <recommendedName>
        <fullName evidence="3">Neutral ceramidase</fullName>
        <ecNumber evidence="3">3.5.1.23</ecNumber>
    </recommendedName>
</protein>
<feature type="chain" id="PRO_5045995650" description="Neutral ceramidase" evidence="4">
    <location>
        <begin position="31"/>
        <end position="701"/>
    </location>
</feature>
<keyword evidence="3" id="KW-0443">Lipid metabolism</keyword>
<dbReference type="Pfam" id="PF17048">
    <property type="entry name" value="Ceramidse_alk_C"/>
    <property type="match status" value="1"/>
</dbReference>
<evidence type="ECO:0000256" key="1">
    <source>
        <dbReference type="ARBA" id="ARBA00009835"/>
    </source>
</evidence>
<dbReference type="PANTHER" id="PTHR12670:SF1">
    <property type="entry name" value="NEUTRAL CERAMIDASE"/>
    <property type="match status" value="1"/>
</dbReference>
<keyword evidence="4" id="KW-0732">Signal</keyword>
<keyword evidence="2 3" id="KW-0378">Hydrolase</keyword>
<sequence length="701" mass="76321">MNRFNSVLKPLTLSSMLLSSAIACSFSAQAGEWLVGSGMYDITGPAADRGMVGYGDTAQTTQGIFTRLWSRAFTIGALGTDDFVVFVSADLQSIPQSVHQGVMAKIAANSSLSPYLSEQNVMLTASHTHVGPGGYDHTVMLNLSSLGYDEDNYATIVEGIYQSIASAFSNKASGNIKFAQGSLTDASINRNKDVYAFNPDKDDYSTDVNDTMTVLKLLKDDGTEIGMINWFAVHNVSSPQTYRYISGDNKGMASQLFEKLKGTQPPLKMGFVAAFANSDEGDVSPNVCGVQNGCMETTKEDVILSATKQYDMAVSLYDNPTASLTGTLNYRFQYVKMPNYQVGASYTQSGIAQALCGGTVGWSFTAGAAWDGPSDMDGILEGMTQDNEGTYWNENDTLIGNVLAGYPLLGLLDAFSNIATGSDQYEECQYPKPTFVNIELSDNIDLYSDTLPFQLFQIGELALVGVPGEMTTMSGRRLRSDVLAALEASGVKHVVIAGLANAYSGYITTNEEYDQQYYEGAHTVFGPDSLAAHRQIFTELADSIAKGSSVSDGPTPINRENDQLIYAAGVVYDDKRLWESFGETTKDASSSYNLGDTVTVKFRSGHPQNNFKTMDAFFEVQRKVNGSWETQLTENDASTLFVWIRDTDIDCMACSDAKLEWTIEDDMPTGTYRIRHHGYWKSGWSGALNSYSGKSSTFEVK</sequence>
<comment type="catalytic activity">
    <reaction evidence="3">
        <text>an N-acylsphing-4-enine + H2O = sphing-4-enine + a fatty acid</text>
        <dbReference type="Rhea" id="RHEA:20856"/>
        <dbReference type="ChEBI" id="CHEBI:15377"/>
        <dbReference type="ChEBI" id="CHEBI:28868"/>
        <dbReference type="ChEBI" id="CHEBI:52639"/>
        <dbReference type="ChEBI" id="CHEBI:57756"/>
        <dbReference type="EC" id="3.5.1.23"/>
    </reaction>
</comment>
<dbReference type="InterPro" id="IPR006823">
    <property type="entry name" value="Ceramidase_alk"/>
</dbReference>
<proteinExistence type="inferred from homology"/>
<evidence type="ECO:0000313" key="7">
    <source>
        <dbReference type="EMBL" id="MCL1123015.1"/>
    </source>
</evidence>
<evidence type="ECO:0000256" key="4">
    <source>
        <dbReference type="SAM" id="SignalP"/>
    </source>
</evidence>
<comment type="similarity">
    <text evidence="1 3">Belongs to the neutral ceramidase family.</text>
</comment>
<name>A0ABT0L6A1_9GAMM</name>
<feature type="domain" description="Neutral/alkaline non-lysosomal ceramidase N-terminal" evidence="5">
    <location>
        <begin position="33"/>
        <end position="535"/>
    </location>
</feature>
<dbReference type="Proteomes" id="UP001203423">
    <property type="component" value="Unassembled WGS sequence"/>
</dbReference>
<evidence type="ECO:0000313" key="8">
    <source>
        <dbReference type="Proteomes" id="UP001203423"/>
    </source>
</evidence>
<keyword evidence="8" id="KW-1185">Reference proteome</keyword>
<dbReference type="Gene3D" id="2.60.40.2300">
    <property type="entry name" value="Neutral/alkaline non-lysosomal ceramidase, C-terminal domain"/>
    <property type="match status" value="1"/>
</dbReference>
<reference evidence="7 8" key="1">
    <citation type="submission" date="2022-01" db="EMBL/GenBank/DDBJ databases">
        <title>Whole genome-based taxonomy of the Shewanellaceae.</title>
        <authorList>
            <person name="Martin-Rodriguez A.J."/>
        </authorList>
    </citation>
    <scope>NUCLEOTIDE SEQUENCE [LARGE SCALE GENOMIC DNA]</scope>
    <source>
        <strain evidence="7 8">DSM 17177</strain>
    </source>
</reference>
<dbReference type="PROSITE" id="PS51257">
    <property type="entry name" value="PROKAR_LIPOPROTEIN"/>
    <property type="match status" value="1"/>
</dbReference>
<dbReference type="InterPro" id="IPR031329">
    <property type="entry name" value="NEUT/ALK_ceramidase_N"/>
</dbReference>
<dbReference type="RefSeq" id="WP_248938296.1">
    <property type="nucleotide sequence ID" value="NZ_JAKIKS010000001.1"/>
</dbReference>
<evidence type="ECO:0000259" key="5">
    <source>
        <dbReference type="Pfam" id="PF04734"/>
    </source>
</evidence>
<evidence type="ECO:0000256" key="3">
    <source>
        <dbReference type="RuleBase" id="RU366019"/>
    </source>
</evidence>
<dbReference type="EMBL" id="JAKIKS010000001">
    <property type="protein sequence ID" value="MCL1123015.1"/>
    <property type="molecule type" value="Genomic_DNA"/>
</dbReference>